<dbReference type="AlphaFoldDB" id="A0A1W5CTU8"/>
<dbReference type="EMBL" id="FWEW01000217">
    <property type="protein sequence ID" value="SLM34089.1"/>
    <property type="molecule type" value="Genomic_DNA"/>
</dbReference>
<feature type="compositionally biased region" description="Basic and acidic residues" evidence="3">
    <location>
        <begin position="29"/>
        <end position="45"/>
    </location>
</feature>
<evidence type="ECO:0000256" key="1">
    <source>
        <dbReference type="ARBA" id="ARBA00010845"/>
    </source>
</evidence>
<feature type="compositionally biased region" description="Low complexity" evidence="3">
    <location>
        <begin position="695"/>
        <end position="709"/>
    </location>
</feature>
<proteinExistence type="inferred from homology"/>
<evidence type="ECO:0000256" key="2">
    <source>
        <dbReference type="ARBA" id="ARBA00022829"/>
    </source>
</evidence>
<feature type="region of interest" description="Disordered" evidence="3">
    <location>
        <begin position="815"/>
        <end position="834"/>
    </location>
</feature>
<evidence type="ECO:0000313" key="6">
    <source>
        <dbReference type="Proteomes" id="UP000192927"/>
    </source>
</evidence>
<dbReference type="GO" id="GO:0005634">
    <property type="term" value="C:nucleus"/>
    <property type="evidence" value="ECO:0007669"/>
    <property type="project" value="InterPro"/>
</dbReference>
<feature type="compositionally biased region" description="Low complexity" evidence="3">
    <location>
        <begin position="396"/>
        <end position="406"/>
    </location>
</feature>
<feature type="compositionally biased region" description="Basic and acidic residues" evidence="3">
    <location>
        <begin position="516"/>
        <end position="530"/>
    </location>
</feature>
<reference evidence="6" key="1">
    <citation type="submission" date="2017-03" db="EMBL/GenBank/DDBJ databases">
        <authorList>
            <person name="Sharma R."/>
            <person name="Thines M."/>
        </authorList>
    </citation>
    <scope>NUCLEOTIDE SEQUENCE [LARGE SCALE GENOMIC DNA]</scope>
</reference>
<dbReference type="InterPro" id="IPR011515">
    <property type="entry name" value="Shugoshin_C"/>
</dbReference>
<feature type="compositionally biased region" description="Polar residues" evidence="3">
    <location>
        <begin position="175"/>
        <end position="190"/>
    </location>
</feature>
<feature type="compositionally biased region" description="Basic and acidic residues" evidence="3">
    <location>
        <begin position="213"/>
        <end position="242"/>
    </location>
</feature>
<dbReference type="Pfam" id="PF07557">
    <property type="entry name" value="Shugoshin_C"/>
    <property type="match status" value="1"/>
</dbReference>
<dbReference type="GO" id="GO:0000775">
    <property type="term" value="C:chromosome, centromeric region"/>
    <property type="evidence" value="ECO:0007669"/>
    <property type="project" value="InterPro"/>
</dbReference>
<dbReference type="GO" id="GO:0045132">
    <property type="term" value="P:meiotic chromosome segregation"/>
    <property type="evidence" value="ECO:0007669"/>
    <property type="project" value="InterPro"/>
</dbReference>
<feature type="compositionally biased region" description="Basic and acidic residues" evidence="3">
    <location>
        <begin position="335"/>
        <end position="344"/>
    </location>
</feature>
<evidence type="ECO:0000256" key="3">
    <source>
        <dbReference type="SAM" id="MobiDB-lite"/>
    </source>
</evidence>
<accession>A0A1W5CTU8</accession>
<organism evidence="5 6">
    <name type="scientific">Lasallia pustulata</name>
    <dbReference type="NCBI Taxonomy" id="136370"/>
    <lineage>
        <taxon>Eukaryota</taxon>
        <taxon>Fungi</taxon>
        <taxon>Dikarya</taxon>
        <taxon>Ascomycota</taxon>
        <taxon>Pezizomycotina</taxon>
        <taxon>Lecanoromycetes</taxon>
        <taxon>OSLEUM clade</taxon>
        <taxon>Umbilicariomycetidae</taxon>
        <taxon>Umbilicariales</taxon>
        <taxon>Umbilicariaceae</taxon>
        <taxon>Lasallia</taxon>
    </lineage>
</organism>
<feature type="compositionally biased region" description="Polar residues" evidence="3">
    <location>
        <begin position="95"/>
        <end position="108"/>
    </location>
</feature>
<sequence>MDAEELLQLFSDPASTVDSPDLGPPPVAHFEEGDPIKFDAGKRVGEAAPGTGDELPQALSANLETRKKRRESSHSSDLGRSQKTEISAAQRGNELLTSSSAGPCQSLKSGAKRKLSVRDDEEHMDAPKSNEKEAFRFHRRNTPAIALENPKTSANKEANLISHKVTQDLAAARGTSRSTTRETASVTEASTRPPLGPKSVNTDPVTSPMKVSKSLDKGEIGDSKKEGPKKSRDRDRAKDRPSSVKVNQPAKKQQESIASVLSPAESDSPPPETPAALPLDLFSPVTSEPSAARPESRDTPPPPDLNPDASNEDAFNAAGRISRRARGSVSYAEPNLRDKMRRPTQELVDAVGADERVQRAASTKPEGSKSEGEGANGIERSKAIRTVFIKKEDALSESSSWKSLPSIDSSKSQQERARAEATSPLGNKTTADLPASVTTDRRCRTSALHRSEDLPQHEGKPATSGSSTAIAALVAAGAGKKSRNPPPAPAAARDAPEDKNPLDEPLDIYDFNDSTPDGHDIIVLGKDHHAVPPATRSSRRPSSALASSRSAAAIPDAGAGGKEAPVVSRPNGRRRETLGSGAVAGGHAPAAAGAEEAVVARGKALPTTLSSPVKRCYSPSTFDDVDSENNDPSVFGSPTKKSKSFDGTPIKPIKGSQFVLTNVSPAPSTFTKPSITPTRLNTSQPPLGLKRKTAKPSSAPAAAGRSPKSNRTGILSRRRVSASPYTRIDPPMFAGGRSQDAVPFSIDAALSGTVSSYKAKPQPPVEASTLEDSIPKGWMFKIHEDTAEEEMGNLMEHSTCTLDISDDECRQAAKDNRGKENIPPLDFPGSLSRSVAATARPVSRHGMMTDEPRSPLGDLDARDYWAEGCDASSYYIIPAETSNVNLVEEPVEAKPLVKDCNPVIRTDSKVSAGSQEMWKDLLAQIETKKSSAATALPAAEGTKDNEAPIEIWESKSAKGDDDGAAEAQLHHCVAPLQEGKEAVETVQDLLMA</sequence>
<feature type="compositionally biased region" description="Polar residues" evidence="3">
    <location>
        <begin position="75"/>
        <end position="87"/>
    </location>
</feature>
<feature type="compositionally biased region" description="Low complexity" evidence="3">
    <location>
        <begin position="579"/>
        <end position="604"/>
    </location>
</feature>
<feature type="compositionally biased region" description="Basic and acidic residues" evidence="3">
    <location>
        <begin position="439"/>
        <end position="460"/>
    </location>
</feature>
<feature type="compositionally biased region" description="Basic and acidic residues" evidence="3">
    <location>
        <begin position="116"/>
        <end position="136"/>
    </location>
</feature>
<name>A0A1W5CTU8_9LECA</name>
<feature type="region of interest" description="Disordered" evidence="3">
    <location>
        <begin position="1"/>
        <end position="718"/>
    </location>
</feature>
<protein>
    <submittedName>
        <fullName evidence="5">Shugoshin, C-terminal</fullName>
    </submittedName>
</protein>
<feature type="compositionally biased region" description="Low complexity" evidence="3">
    <location>
        <begin position="469"/>
        <end position="478"/>
    </location>
</feature>
<evidence type="ECO:0000313" key="5">
    <source>
        <dbReference type="EMBL" id="SLM34089.1"/>
    </source>
</evidence>
<dbReference type="Proteomes" id="UP000192927">
    <property type="component" value="Unassembled WGS sequence"/>
</dbReference>
<feature type="compositionally biased region" description="Polar residues" evidence="3">
    <location>
        <begin position="658"/>
        <end position="685"/>
    </location>
</feature>
<feature type="domain" description="Shugoshin C-terminal" evidence="4">
    <location>
        <begin position="319"/>
        <end position="342"/>
    </location>
</feature>
<comment type="similarity">
    <text evidence="1">Belongs to the shugoshin family.</text>
</comment>
<evidence type="ECO:0000259" key="4">
    <source>
        <dbReference type="Pfam" id="PF07557"/>
    </source>
</evidence>
<feature type="compositionally biased region" description="Low complexity" evidence="3">
    <location>
        <begin position="531"/>
        <end position="555"/>
    </location>
</feature>
<keyword evidence="6" id="KW-1185">Reference proteome</keyword>
<keyword evidence="2" id="KW-0159">Chromosome partition</keyword>